<sequence>MPSPLLSTISLLMSSTTLMLPTAASPTQTSLLVLLVQVIVNLAYCSFHPDIEIVKVIVPYMSKLEFSGTAFAAIDNTTDTVYVAFRGSSNAYDWINDLTVVQCPYAPYLSFYKLNSTTLAAVDQTKDTITQLIETLDDTDACGGTCLVHCGLHVSFLQFMDEIYDAVLPFLEHDYELIITGHSLGGGWAGLAGTDFKFKGYNPLVITYTALKQGNKQYNEFVDSMFGTSSKNLSIGRGRAFEEGDYVRVWSHYHIVPRLPPTDAYTNGGLQFELTVTEIPQDQSQVVYLGPSDNSVDSTRWWNIFDSQSYEIATNNKSYFIYLGTCDDN</sequence>
<dbReference type="PANTHER" id="PTHR46640">
    <property type="entry name" value="TRIACYLGLYCEROL LIPASE, PUTATIVE (AFU_ORTHOLOGUE AFUA_6G06510)-RELATED"/>
    <property type="match status" value="1"/>
</dbReference>
<dbReference type="GO" id="GO:0006629">
    <property type="term" value="P:lipid metabolic process"/>
    <property type="evidence" value="ECO:0007669"/>
    <property type="project" value="InterPro"/>
</dbReference>
<dbReference type="AlphaFoldDB" id="A0A061BAN2"/>
<name>A0A061BAN2_CYBFA</name>
<feature type="domain" description="Fungal lipase-type" evidence="4">
    <location>
        <begin position="82"/>
        <end position="262"/>
    </location>
</feature>
<dbReference type="EMBL" id="LK052898">
    <property type="protein sequence ID" value="CDR43969.1"/>
    <property type="molecule type" value="Genomic_DNA"/>
</dbReference>
<dbReference type="Pfam" id="PF01764">
    <property type="entry name" value="Lipase_3"/>
    <property type="match status" value="1"/>
</dbReference>
<protein>
    <recommendedName>
        <fullName evidence="1">triacylglycerol lipase</fullName>
        <ecNumber evidence="1">3.1.1.3</ecNumber>
    </recommendedName>
</protein>
<dbReference type="Gene3D" id="3.40.50.1820">
    <property type="entry name" value="alpha/beta hydrolase"/>
    <property type="match status" value="1"/>
</dbReference>
<dbReference type="EC" id="3.1.1.3" evidence="1"/>
<dbReference type="OrthoDB" id="406844at2759"/>
<evidence type="ECO:0000256" key="2">
    <source>
        <dbReference type="ARBA" id="ARBA00022801"/>
    </source>
</evidence>
<dbReference type="VEuPathDB" id="FungiDB:BON22_1797"/>
<evidence type="ECO:0000313" key="5">
    <source>
        <dbReference type="EMBL" id="CDR43969.1"/>
    </source>
</evidence>
<keyword evidence="3" id="KW-0732">Signal</keyword>
<dbReference type="PANTHER" id="PTHR46640:SF3">
    <property type="entry name" value="LIPASE LIH1-RELATED"/>
    <property type="match status" value="1"/>
</dbReference>
<feature type="chain" id="PRO_5001594123" description="triacylglycerol lipase" evidence="3">
    <location>
        <begin position="25"/>
        <end position="329"/>
    </location>
</feature>
<evidence type="ECO:0000256" key="3">
    <source>
        <dbReference type="SAM" id="SignalP"/>
    </source>
</evidence>
<organism evidence="5">
    <name type="scientific">Cyberlindnera fabianii</name>
    <name type="common">Yeast</name>
    <name type="synonym">Hansenula fabianii</name>
    <dbReference type="NCBI Taxonomy" id="36022"/>
    <lineage>
        <taxon>Eukaryota</taxon>
        <taxon>Fungi</taxon>
        <taxon>Dikarya</taxon>
        <taxon>Ascomycota</taxon>
        <taxon>Saccharomycotina</taxon>
        <taxon>Saccharomycetes</taxon>
        <taxon>Phaffomycetales</taxon>
        <taxon>Phaffomycetaceae</taxon>
        <taxon>Cyberlindnera</taxon>
    </lineage>
</organism>
<dbReference type="SUPFAM" id="SSF53474">
    <property type="entry name" value="alpha/beta-Hydrolases"/>
    <property type="match status" value="1"/>
</dbReference>
<gene>
    <name evidence="5" type="ORF">CYFA0S_13e01002g</name>
</gene>
<dbReference type="InterPro" id="IPR002921">
    <property type="entry name" value="Fungal_lipase-type"/>
</dbReference>
<dbReference type="PhylomeDB" id="A0A061BAN2"/>
<feature type="signal peptide" evidence="3">
    <location>
        <begin position="1"/>
        <end position="24"/>
    </location>
</feature>
<keyword evidence="2" id="KW-0378">Hydrolase</keyword>
<evidence type="ECO:0000256" key="1">
    <source>
        <dbReference type="ARBA" id="ARBA00013279"/>
    </source>
</evidence>
<dbReference type="InterPro" id="IPR029058">
    <property type="entry name" value="AB_hydrolase_fold"/>
</dbReference>
<evidence type="ECO:0000259" key="4">
    <source>
        <dbReference type="Pfam" id="PF01764"/>
    </source>
</evidence>
<reference evidence="5" key="1">
    <citation type="journal article" date="2014" name="Genome Announc.">
        <title>Genome sequence of the yeast Cyberlindnera fabianii (Hansenula fabianii).</title>
        <authorList>
            <person name="Freel K.C."/>
            <person name="Sarilar V."/>
            <person name="Neuveglise C."/>
            <person name="Devillers H."/>
            <person name="Friedrich A."/>
            <person name="Schacherer J."/>
        </authorList>
    </citation>
    <scope>NUCLEOTIDE SEQUENCE</scope>
    <source>
        <strain evidence="5">YJS4271</strain>
    </source>
</reference>
<dbReference type="GO" id="GO:0004806">
    <property type="term" value="F:triacylglycerol lipase activity"/>
    <property type="evidence" value="ECO:0007669"/>
    <property type="project" value="UniProtKB-EC"/>
</dbReference>
<dbReference type="InterPro" id="IPR051299">
    <property type="entry name" value="AB_hydrolase_lip/est"/>
</dbReference>
<accession>A0A061BAN2</accession>
<proteinExistence type="predicted"/>